<reference evidence="5 6" key="1">
    <citation type="submission" date="2019-11" db="EMBL/GenBank/DDBJ databases">
        <authorList>
            <person name="Criscuolo A."/>
        </authorList>
    </citation>
    <scope>NUCLEOTIDE SEQUENCE [LARGE SCALE GENOMIC DNA]</scope>
    <source>
        <strain evidence="5">CIP111667</strain>
    </source>
</reference>
<dbReference type="Proteomes" id="UP000419743">
    <property type="component" value="Unassembled WGS sequence"/>
</dbReference>
<dbReference type="PANTHER" id="PTHR43377">
    <property type="entry name" value="BILIVERDIN REDUCTASE A"/>
    <property type="match status" value="1"/>
</dbReference>
<evidence type="ECO:0000256" key="1">
    <source>
        <dbReference type="ARBA" id="ARBA00010928"/>
    </source>
</evidence>
<dbReference type="InterPro" id="IPR036291">
    <property type="entry name" value="NAD(P)-bd_dom_sf"/>
</dbReference>
<dbReference type="Gene3D" id="3.30.360.10">
    <property type="entry name" value="Dihydrodipicolinate Reductase, domain 2"/>
    <property type="match status" value="1"/>
</dbReference>
<dbReference type="InterPro" id="IPR000683">
    <property type="entry name" value="Gfo/Idh/MocA-like_OxRdtase_N"/>
</dbReference>
<dbReference type="GO" id="GO:0000166">
    <property type="term" value="F:nucleotide binding"/>
    <property type="evidence" value="ECO:0007669"/>
    <property type="project" value="InterPro"/>
</dbReference>
<dbReference type="SUPFAM" id="SSF55347">
    <property type="entry name" value="Glyceraldehyde-3-phosphate dehydrogenase-like, C-terminal domain"/>
    <property type="match status" value="1"/>
</dbReference>
<dbReference type="Pfam" id="PF01408">
    <property type="entry name" value="GFO_IDH_MocA"/>
    <property type="match status" value="1"/>
</dbReference>
<accession>A0A7M4DDK2</accession>
<evidence type="ECO:0000313" key="5">
    <source>
        <dbReference type="EMBL" id="VZO34921.1"/>
    </source>
</evidence>
<dbReference type="InterPro" id="IPR004104">
    <property type="entry name" value="Gfo/Idh/MocA-like_OxRdtase_C"/>
</dbReference>
<name>A0A7M4DDK2_9MICO</name>
<organism evidence="5 6">
    <name type="scientific">Occultella aeris</name>
    <dbReference type="NCBI Taxonomy" id="2761496"/>
    <lineage>
        <taxon>Bacteria</taxon>
        <taxon>Bacillati</taxon>
        <taxon>Actinomycetota</taxon>
        <taxon>Actinomycetes</taxon>
        <taxon>Micrococcales</taxon>
        <taxon>Ruaniaceae</taxon>
        <taxon>Occultella</taxon>
    </lineage>
</organism>
<comment type="caution">
    <text evidence="5">The sequence shown here is derived from an EMBL/GenBank/DDBJ whole genome shotgun (WGS) entry which is preliminary data.</text>
</comment>
<keyword evidence="6" id="KW-1185">Reference proteome</keyword>
<gene>
    <name evidence="5" type="primary">yteT_2</name>
    <name evidence="5" type="ORF">HALOF300_00191</name>
</gene>
<dbReference type="Pfam" id="PF02894">
    <property type="entry name" value="GFO_IDH_MocA_C"/>
    <property type="match status" value="1"/>
</dbReference>
<feature type="domain" description="Gfo/Idh/MocA-like oxidoreductase N-terminal" evidence="3">
    <location>
        <begin position="89"/>
        <end position="192"/>
    </location>
</feature>
<evidence type="ECO:0000259" key="4">
    <source>
        <dbReference type="Pfam" id="PF02894"/>
    </source>
</evidence>
<dbReference type="EMBL" id="CACRYJ010000004">
    <property type="protein sequence ID" value="VZO34921.1"/>
    <property type="molecule type" value="Genomic_DNA"/>
</dbReference>
<evidence type="ECO:0000313" key="6">
    <source>
        <dbReference type="Proteomes" id="UP000419743"/>
    </source>
</evidence>
<dbReference type="RefSeq" id="WP_156738776.1">
    <property type="nucleotide sequence ID" value="NZ_CACRYJ010000004.1"/>
</dbReference>
<dbReference type="InterPro" id="IPR051450">
    <property type="entry name" value="Gfo/Idh/MocA_Oxidoreductases"/>
</dbReference>
<dbReference type="AlphaFoldDB" id="A0A7M4DDK2"/>
<evidence type="ECO:0000256" key="2">
    <source>
        <dbReference type="SAM" id="MobiDB-lite"/>
    </source>
</evidence>
<protein>
    <submittedName>
        <fullName evidence="5">Oxidoreductase YteT</fullName>
        <ecNumber evidence="5">1.-.-.-</ecNumber>
    </submittedName>
</protein>
<feature type="region of interest" description="Disordered" evidence="2">
    <location>
        <begin position="1"/>
        <end position="38"/>
    </location>
</feature>
<dbReference type="SUPFAM" id="SSF51735">
    <property type="entry name" value="NAD(P)-binding Rossmann-fold domains"/>
    <property type="match status" value="1"/>
</dbReference>
<comment type="similarity">
    <text evidence="1">Belongs to the Gfo/Idh/MocA family.</text>
</comment>
<keyword evidence="5" id="KW-0560">Oxidoreductase</keyword>
<dbReference type="GO" id="GO:0016491">
    <property type="term" value="F:oxidoreductase activity"/>
    <property type="evidence" value="ECO:0007669"/>
    <property type="project" value="UniProtKB-KW"/>
</dbReference>
<dbReference type="EC" id="1.-.-.-" evidence="5"/>
<evidence type="ECO:0000259" key="3">
    <source>
        <dbReference type="Pfam" id="PF01408"/>
    </source>
</evidence>
<sequence length="495" mass="53266">MSTPREYPSDSGSSGRNPDVRAAGPVGTADRADPGGPRRRYAVVGLSNRGVASFVRPLLGVSVAGRTDTDNSDDSALGYGASADDFSGHGELVAVLDIDRARADTFAATILPPGHPEVPIYAPEQFDDMVRDVRPDVVIVTSPDHSHARYIEAALAAGVDVISEKPMVATAADAARVLEAERASAGTVRVTHNLRYTARHRQIKRMVLAGAIGRPLHVNLDYHVDIRHGASYFLRWNRERANSGGLTIHKSTHHLDLISWWLADAPSTVYAVGGRDYYGPQSPHRPEGAVAAQMRERDPYYLAQRGSGTFHDGADEARRGLFDLPYEVQYPAGKDLYLYDDEIDIEDHVATLLTFASGATAAYAVDFSSPWEGYRATLTGTHGTIEVFTGRTPAGEALPGSGQVTHRPLFGPAETIDIESVSGGHDGADPLMRRDLFVGPDSESEALRLGASAREGALAVAAGEGIWRSIAERRIVDVAELLQIPSDPTPHATRR</sequence>
<dbReference type="Gene3D" id="3.40.50.720">
    <property type="entry name" value="NAD(P)-binding Rossmann-like Domain"/>
    <property type="match status" value="1"/>
</dbReference>
<proteinExistence type="inferred from homology"/>
<dbReference type="PANTHER" id="PTHR43377:SF2">
    <property type="entry name" value="BINDING ROSSMANN FOLD OXIDOREDUCTASE, PUTATIVE (AFU_ORTHOLOGUE AFUA_4G00560)-RELATED"/>
    <property type="match status" value="1"/>
</dbReference>
<feature type="domain" description="Gfo/Idh/MocA-like oxidoreductase C-terminal" evidence="4">
    <location>
        <begin position="204"/>
        <end position="477"/>
    </location>
</feature>